<evidence type="ECO:0000256" key="3">
    <source>
        <dbReference type="ARBA" id="ARBA00023163"/>
    </source>
</evidence>
<protein>
    <submittedName>
        <fullName evidence="7">Substrate-binding domain-containing protein</fullName>
    </submittedName>
</protein>
<dbReference type="Gene3D" id="1.10.10.10">
    <property type="entry name" value="Winged helix-like DNA-binding domain superfamily/Winged helix DNA-binding domain"/>
    <property type="match status" value="1"/>
</dbReference>
<dbReference type="RefSeq" id="WP_377086951.1">
    <property type="nucleotide sequence ID" value="NZ_JBHSJL010000014.1"/>
</dbReference>
<dbReference type="SUPFAM" id="SSF46785">
    <property type="entry name" value="Winged helix' DNA-binding domain"/>
    <property type="match status" value="1"/>
</dbReference>
<organism evidence="7 8">
    <name type="scientific">Rubritalea tangerina</name>
    <dbReference type="NCBI Taxonomy" id="430798"/>
    <lineage>
        <taxon>Bacteria</taxon>
        <taxon>Pseudomonadati</taxon>
        <taxon>Verrucomicrobiota</taxon>
        <taxon>Verrucomicrobiia</taxon>
        <taxon>Verrucomicrobiales</taxon>
        <taxon>Rubritaleaceae</taxon>
        <taxon>Rubritalea</taxon>
    </lineage>
</organism>
<dbReference type="Proteomes" id="UP001597389">
    <property type="component" value="Unassembled WGS sequence"/>
</dbReference>
<dbReference type="Pfam" id="PF00392">
    <property type="entry name" value="GntR"/>
    <property type="match status" value="1"/>
</dbReference>
<gene>
    <name evidence="7" type="ORF">ACFSW8_14940</name>
</gene>
<dbReference type="EMBL" id="JBHUJB010000073">
    <property type="protein sequence ID" value="MFD2160197.1"/>
    <property type="molecule type" value="Genomic_DNA"/>
</dbReference>
<feature type="domain" description="HTH gntR-type" evidence="5">
    <location>
        <begin position="9"/>
        <end position="59"/>
    </location>
</feature>
<dbReference type="InterPro" id="IPR028082">
    <property type="entry name" value="Peripla_BP_I"/>
</dbReference>
<dbReference type="Pfam" id="PF13377">
    <property type="entry name" value="Peripla_BP_3"/>
    <property type="match status" value="1"/>
</dbReference>
<dbReference type="InterPro" id="IPR036388">
    <property type="entry name" value="WH-like_DNA-bd_sf"/>
</dbReference>
<keyword evidence="8" id="KW-1185">Reference proteome</keyword>
<evidence type="ECO:0000259" key="5">
    <source>
        <dbReference type="Pfam" id="PF00392"/>
    </source>
</evidence>
<keyword evidence="2" id="KW-0238">DNA-binding</keyword>
<dbReference type="InterPro" id="IPR046335">
    <property type="entry name" value="LacI/GalR-like_sensor"/>
</dbReference>
<dbReference type="PANTHER" id="PTHR30146:SF109">
    <property type="entry name" value="HTH-TYPE TRANSCRIPTIONAL REGULATOR GALS"/>
    <property type="match status" value="1"/>
</dbReference>
<keyword evidence="1" id="KW-0805">Transcription regulation</keyword>
<dbReference type="InterPro" id="IPR000524">
    <property type="entry name" value="Tscrpt_reg_HTH_GntR"/>
</dbReference>
<reference evidence="8" key="1">
    <citation type="journal article" date="2019" name="Int. J. Syst. Evol. Microbiol.">
        <title>The Global Catalogue of Microorganisms (GCM) 10K type strain sequencing project: providing services to taxonomists for standard genome sequencing and annotation.</title>
        <authorList>
            <consortium name="The Broad Institute Genomics Platform"/>
            <consortium name="The Broad Institute Genome Sequencing Center for Infectious Disease"/>
            <person name="Wu L."/>
            <person name="Ma J."/>
        </authorList>
    </citation>
    <scope>NUCLEOTIDE SEQUENCE [LARGE SCALE GENOMIC DNA]</scope>
    <source>
        <strain evidence="8">CCUG 57942</strain>
    </source>
</reference>
<evidence type="ECO:0000259" key="6">
    <source>
        <dbReference type="Pfam" id="PF13377"/>
    </source>
</evidence>
<dbReference type="SUPFAM" id="SSF53822">
    <property type="entry name" value="Periplasmic binding protein-like I"/>
    <property type="match status" value="1"/>
</dbReference>
<proteinExistence type="predicted"/>
<keyword evidence="3" id="KW-0804">Transcription</keyword>
<dbReference type="PRINTS" id="PR00035">
    <property type="entry name" value="HTHGNTR"/>
</dbReference>
<accession>A0ABW4ZF21</accession>
<comment type="caution">
    <text evidence="7">The sequence shown here is derived from an EMBL/GenBank/DDBJ whole genome shotgun (WGS) entry which is preliminary data.</text>
</comment>
<feature type="region of interest" description="Disordered" evidence="4">
    <location>
        <begin position="59"/>
        <end position="84"/>
    </location>
</feature>
<evidence type="ECO:0000313" key="7">
    <source>
        <dbReference type="EMBL" id="MFD2160197.1"/>
    </source>
</evidence>
<name>A0ABW4ZF21_9BACT</name>
<dbReference type="InterPro" id="IPR036390">
    <property type="entry name" value="WH_DNA-bd_sf"/>
</dbReference>
<evidence type="ECO:0000256" key="1">
    <source>
        <dbReference type="ARBA" id="ARBA00023015"/>
    </source>
</evidence>
<evidence type="ECO:0000256" key="2">
    <source>
        <dbReference type="ARBA" id="ARBA00023125"/>
    </source>
</evidence>
<dbReference type="PANTHER" id="PTHR30146">
    <property type="entry name" value="LACI-RELATED TRANSCRIPTIONAL REPRESSOR"/>
    <property type="match status" value="1"/>
</dbReference>
<evidence type="ECO:0000313" key="8">
    <source>
        <dbReference type="Proteomes" id="UP001597389"/>
    </source>
</evidence>
<evidence type="ECO:0000256" key="4">
    <source>
        <dbReference type="SAM" id="MobiDB-lite"/>
    </source>
</evidence>
<feature type="compositionally biased region" description="Low complexity" evidence="4">
    <location>
        <begin position="71"/>
        <end position="82"/>
    </location>
</feature>
<dbReference type="Gene3D" id="3.40.50.2300">
    <property type="match status" value="2"/>
</dbReference>
<sequence length="358" mass="39569">MQVKRHLIQERAADTIRTKIAQGIWPKHLPSERQLAQQLNIGRSTLRKVLDTLTHQNVLKKAQPNKKREIASPPTATHTPTSQRTVAWLSPEPFSDMSQTSLRIIATVKRHLADADVKMNIIHLPTRFAPKSNKHIEQIVQENPAGAWILQSMDLEVRQWFAHTQTPAVVAGGITPSESLNSISIDISLAGADATKKLLDLGHHSIALIQSGRAKADDTKLASIFNSLTTPVQSSVIPVASTPESIPTALEGLFQRKSPPTAIIVDNPRNAVGVVSWLQHHGYKIPQHVSLILLRTQPLIDFCTPKLAHYVFNEEEACFQLSQWTIDLLDKKTLSQQHIQLDATYIPGSSVKAGLTPI</sequence>
<feature type="domain" description="Transcriptional regulator LacI/GalR-like sensor" evidence="6">
    <location>
        <begin position="196"/>
        <end position="351"/>
    </location>
</feature>